<dbReference type="EMBL" id="CP001818">
    <property type="protein sequence ID" value="ACZ19798.1"/>
    <property type="molecule type" value="Genomic_DNA"/>
</dbReference>
<dbReference type="KEGG" id="tai:Taci_1577"/>
<gene>
    <name evidence="1" type="ordered locus">Taci_1577</name>
</gene>
<dbReference type="HOGENOM" id="CLU_1293835_0_0_0"/>
<dbReference type="Proteomes" id="UP000002030">
    <property type="component" value="Chromosome"/>
</dbReference>
<proteinExistence type="predicted"/>
<dbReference type="AlphaFoldDB" id="D1B707"/>
<evidence type="ECO:0000313" key="1">
    <source>
        <dbReference type="EMBL" id="ACZ19798.1"/>
    </source>
</evidence>
<dbReference type="RefSeq" id="WP_012870307.1">
    <property type="nucleotide sequence ID" value="NC_013522.1"/>
</dbReference>
<protein>
    <submittedName>
        <fullName evidence="1">Uncharacterized protein</fullName>
    </submittedName>
</protein>
<dbReference type="EnsemblBacteria" id="ACZ19798">
    <property type="protein sequence ID" value="ACZ19798"/>
    <property type="gene ID" value="Taci_1577"/>
</dbReference>
<reference evidence="1 2" key="1">
    <citation type="journal article" date="2009" name="Stand. Genomic Sci.">
        <title>Complete genome sequence of Thermanaerovibrio acidaminovorans type strain (Su883).</title>
        <authorList>
            <person name="Chovatia M."/>
            <person name="Sikorski J."/>
            <person name="Schroder M."/>
            <person name="Lapidus A."/>
            <person name="Nolan M."/>
            <person name="Tice H."/>
            <person name="Glavina Del Rio T."/>
            <person name="Copeland A."/>
            <person name="Cheng J.F."/>
            <person name="Lucas S."/>
            <person name="Chen F."/>
            <person name="Bruce D."/>
            <person name="Goodwin L."/>
            <person name="Pitluck S."/>
            <person name="Ivanova N."/>
            <person name="Mavromatis K."/>
            <person name="Ovchinnikova G."/>
            <person name="Pati A."/>
            <person name="Chen A."/>
            <person name="Palaniappan K."/>
            <person name="Land M."/>
            <person name="Hauser L."/>
            <person name="Chang Y.J."/>
            <person name="Jeffries C.D."/>
            <person name="Chain P."/>
            <person name="Saunders E."/>
            <person name="Detter J.C."/>
            <person name="Brettin T."/>
            <person name="Rohde M."/>
            <person name="Goker M."/>
            <person name="Spring S."/>
            <person name="Bristow J."/>
            <person name="Markowitz V."/>
            <person name="Hugenholtz P."/>
            <person name="Kyrpides N.C."/>
            <person name="Klenk H.P."/>
            <person name="Eisen J.A."/>
        </authorList>
    </citation>
    <scope>NUCLEOTIDE SEQUENCE [LARGE SCALE GENOMIC DNA]</scope>
    <source>
        <strain evidence="2">ATCC 49978 / DSM 6589 / Su883</strain>
    </source>
</reference>
<organism evidence="1 2">
    <name type="scientific">Thermanaerovibrio acidaminovorans (strain ATCC 49978 / DSM 6589 / Su883)</name>
    <name type="common">Selenomonas acidaminovorans</name>
    <dbReference type="NCBI Taxonomy" id="525903"/>
    <lineage>
        <taxon>Bacteria</taxon>
        <taxon>Thermotogati</taxon>
        <taxon>Synergistota</taxon>
        <taxon>Synergistia</taxon>
        <taxon>Synergistales</taxon>
        <taxon>Synergistaceae</taxon>
        <taxon>Thermanaerovibrio</taxon>
    </lineage>
</organism>
<accession>D1B707</accession>
<evidence type="ECO:0000313" key="2">
    <source>
        <dbReference type="Proteomes" id="UP000002030"/>
    </source>
</evidence>
<keyword evidence="2" id="KW-1185">Reference proteome</keyword>
<name>D1B707_THEAS</name>
<dbReference type="STRING" id="525903.Taci_1577"/>
<dbReference type="OrthoDB" id="9829963at2"/>
<sequence>MLKVNLLRNRDDHSNPYVRAIVRFAQRNLGDMVLFDEIHQDQGPFVMDRPTILIRPFASPVCFPHPAMDLEGYSTYFTEHPFHVPPVVSAVIRHLEDSGQLRDHHGVAGSGIGLFLAKALKARGVRVTLLGHRDLEAMTPGEMAAMNVINCTVRPFDGCVVNLSENPREVSVLTVRFLYRNLMMTLEALPHLASHLDRARAEEIREALAEVCP</sequence>